<dbReference type="GO" id="GO:0008195">
    <property type="term" value="F:phosphatidate phosphatase activity"/>
    <property type="evidence" value="ECO:0007669"/>
    <property type="project" value="InterPro"/>
</dbReference>
<dbReference type="SUPFAM" id="SSF56784">
    <property type="entry name" value="HAD-like"/>
    <property type="match status" value="1"/>
</dbReference>
<accession>A0A814JF43</accession>
<evidence type="ECO:0000313" key="5">
    <source>
        <dbReference type="Proteomes" id="UP000663870"/>
    </source>
</evidence>
<dbReference type="Proteomes" id="UP000663854">
    <property type="component" value="Unassembled WGS sequence"/>
</dbReference>
<dbReference type="AlphaFoldDB" id="A0A814JF43"/>
<comment type="caution">
    <text evidence="2">The sequence shown here is derived from an EMBL/GenBank/DDBJ whole genome shotgun (WGS) entry which is preliminary data.</text>
</comment>
<evidence type="ECO:0000313" key="3">
    <source>
        <dbReference type="EMBL" id="CAF1398818.1"/>
    </source>
</evidence>
<organism evidence="2 4">
    <name type="scientific">Rotaria sordida</name>
    <dbReference type="NCBI Taxonomy" id="392033"/>
    <lineage>
        <taxon>Eukaryota</taxon>
        <taxon>Metazoa</taxon>
        <taxon>Spiralia</taxon>
        <taxon>Gnathifera</taxon>
        <taxon>Rotifera</taxon>
        <taxon>Eurotatoria</taxon>
        <taxon>Bdelloidea</taxon>
        <taxon>Philodinida</taxon>
        <taxon>Philodinidae</taxon>
        <taxon>Rotaria</taxon>
    </lineage>
</organism>
<dbReference type="PANTHER" id="PTHR28208:SF1">
    <property type="entry name" value="FILAMENT ORGANIZATION PROTEIN APP1-LIKE, PUTATIVE (AFU_ORTHOLOGUE AFUA_1G06650)-RELATED"/>
    <property type="match status" value="1"/>
</dbReference>
<gene>
    <name evidence="3" type="ORF">JXQ802_LOCUS34598</name>
    <name evidence="2" type="ORF">PYM288_LOCUS16330</name>
</gene>
<dbReference type="PANTHER" id="PTHR28208">
    <property type="entry name" value="PHOSPHATIDATE PHOSPHATASE APP1"/>
    <property type="match status" value="1"/>
</dbReference>
<dbReference type="InterPro" id="IPR052935">
    <property type="entry name" value="Mg2+_PAP"/>
</dbReference>
<protein>
    <recommendedName>
        <fullName evidence="1">Phosphatidate phosphatase APP1 catalytic domain-containing protein</fullName>
    </recommendedName>
</protein>
<evidence type="ECO:0000313" key="4">
    <source>
        <dbReference type="Proteomes" id="UP000663854"/>
    </source>
</evidence>
<dbReference type="EMBL" id="CAJNOH010000421">
    <property type="protein sequence ID" value="CAF1034736.1"/>
    <property type="molecule type" value="Genomic_DNA"/>
</dbReference>
<sequence>MVRAMQFGNKSRFTDLENEPVDHLLPPIRGYQGQTLVSLVEAIQPVSSFFVEIKDNVMIALQNSQNPANGLTQDESASIHLYTMQFDRGPSLFELLNQSLRDENRQNLKLWFPYLKLFCTALYKLPSQSIRVWCGIRDVDLTAKYQKGTRFAWWGVNSCKTDMQALESDQFLAHSYFKNIEKEIILMPDSHFEVIDQLNPATGLYIIELKEITPSMTLVRPPFTIWNGEKSPSVVHKLSASSSTTPGMMTSIASAGSVLEKMTKALVLAQDYMTQWSADNVYSDEALIVPFPSLAVFDPNKNIWCIQIKAWLYLPFEDKKIKNYLSSLTTILSGKTEENVENSIHQDNKNINTEKTLKALVFVVDCKNIIKQEELVDDDIYEDALHDFDKSKGKPSRLSLFFAGRPVKAAIKCLIHDVEHLMESSDERGFIEERLELSDEKIQKISKKIHPDSDDRQFDYEIRINESKTDSKSGNLKTLKCTIYTLAPNGVSIISDIDDTIKITKVLNIPALLKHTFFDDFKPVNGMNELYQKWYEQKCQFHYVSASPWQLFQAISHFLKKYNYPMGTVNLRKYETLLKFLKLPHTYKKDIITQIIRAYPFRKYICVGDSGELDPEIYAELYDTFPQCIAHIFIRDACQTSECLPKCQERYMKTFQDVPKQKWTVFKDPKTIETNIQKIIAT</sequence>
<keyword evidence="5" id="KW-1185">Reference proteome</keyword>
<dbReference type="InterPro" id="IPR019236">
    <property type="entry name" value="APP1_cat"/>
</dbReference>
<feature type="domain" description="Phosphatidate phosphatase APP1 catalytic" evidence="1">
    <location>
        <begin position="491"/>
        <end position="636"/>
    </location>
</feature>
<dbReference type="Pfam" id="PF09949">
    <property type="entry name" value="APP1_cat"/>
    <property type="match status" value="1"/>
</dbReference>
<dbReference type="Proteomes" id="UP000663870">
    <property type="component" value="Unassembled WGS sequence"/>
</dbReference>
<evidence type="ECO:0000313" key="2">
    <source>
        <dbReference type="EMBL" id="CAF1034736.1"/>
    </source>
</evidence>
<dbReference type="InterPro" id="IPR036412">
    <property type="entry name" value="HAD-like_sf"/>
</dbReference>
<reference evidence="2" key="1">
    <citation type="submission" date="2021-02" db="EMBL/GenBank/DDBJ databases">
        <authorList>
            <person name="Nowell W R."/>
        </authorList>
    </citation>
    <scope>NUCLEOTIDE SEQUENCE</scope>
</reference>
<proteinExistence type="predicted"/>
<dbReference type="Gene3D" id="3.90.176.10">
    <property type="entry name" value="Toxin ADP-ribosyltransferase, Chain A, domain 1"/>
    <property type="match status" value="1"/>
</dbReference>
<name>A0A814JF43_9BILA</name>
<evidence type="ECO:0000259" key="1">
    <source>
        <dbReference type="Pfam" id="PF09949"/>
    </source>
</evidence>
<dbReference type="EMBL" id="CAJNOL010001655">
    <property type="protein sequence ID" value="CAF1398818.1"/>
    <property type="molecule type" value="Genomic_DNA"/>
</dbReference>